<reference evidence="2 3" key="1">
    <citation type="journal article" date="2021" name="BMC Biol.">
        <title>Horizontally acquired antibacterial genes associated with adaptive radiation of ladybird beetles.</title>
        <authorList>
            <person name="Li H.S."/>
            <person name="Tang X.F."/>
            <person name="Huang Y.H."/>
            <person name="Xu Z.Y."/>
            <person name="Chen M.L."/>
            <person name="Du X.Y."/>
            <person name="Qiu B.Y."/>
            <person name="Chen P.T."/>
            <person name="Zhang W."/>
            <person name="Slipinski A."/>
            <person name="Escalona H.E."/>
            <person name="Waterhouse R.M."/>
            <person name="Zwick A."/>
            <person name="Pang H."/>
        </authorList>
    </citation>
    <scope>NUCLEOTIDE SEQUENCE [LARGE SCALE GENOMIC DNA]</scope>
    <source>
        <strain evidence="2">SYSU2018</strain>
    </source>
</reference>
<proteinExistence type="predicted"/>
<feature type="region of interest" description="Disordered" evidence="1">
    <location>
        <begin position="164"/>
        <end position="187"/>
    </location>
</feature>
<name>A0ABD2MNI9_9CUCU</name>
<organism evidence="2 3">
    <name type="scientific">Cryptolaemus montrouzieri</name>
    <dbReference type="NCBI Taxonomy" id="559131"/>
    <lineage>
        <taxon>Eukaryota</taxon>
        <taxon>Metazoa</taxon>
        <taxon>Ecdysozoa</taxon>
        <taxon>Arthropoda</taxon>
        <taxon>Hexapoda</taxon>
        <taxon>Insecta</taxon>
        <taxon>Pterygota</taxon>
        <taxon>Neoptera</taxon>
        <taxon>Endopterygota</taxon>
        <taxon>Coleoptera</taxon>
        <taxon>Polyphaga</taxon>
        <taxon>Cucujiformia</taxon>
        <taxon>Coccinelloidea</taxon>
        <taxon>Coccinellidae</taxon>
        <taxon>Scymninae</taxon>
        <taxon>Scymnini</taxon>
        <taxon>Cryptolaemus</taxon>
    </lineage>
</organism>
<comment type="caution">
    <text evidence="2">The sequence shown here is derived from an EMBL/GenBank/DDBJ whole genome shotgun (WGS) entry which is preliminary data.</text>
</comment>
<gene>
    <name evidence="2" type="ORF">HHI36_007082</name>
</gene>
<evidence type="ECO:0000313" key="2">
    <source>
        <dbReference type="EMBL" id="KAL3267945.1"/>
    </source>
</evidence>
<dbReference type="Proteomes" id="UP001516400">
    <property type="component" value="Unassembled WGS sequence"/>
</dbReference>
<sequence length="187" mass="21040">MNYQQIPRKSQHCHPLIGRKLFYDNPEFLEESESFIDALSYSESDGYIGLPMVRSVPSHDIQELYIRKPVISSNQMLPTPQYSRCCFDGYCTTHAEYIYDLKSRLPALRPAYTAPTGQVCSRRPPSAYVSPSINFLDNLNHSKNYQGNDTADPSFFNSSPAFPVSAEARGSPGAKTKRYSVAPKATR</sequence>
<protein>
    <submittedName>
        <fullName evidence="2">Uncharacterized protein</fullName>
    </submittedName>
</protein>
<accession>A0ABD2MNI9</accession>
<evidence type="ECO:0000256" key="1">
    <source>
        <dbReference type="SAM" id="MobiDB-lite"/>
    </source>
</evidence>
<dbReference type="AlphaFoldDB" id="A0ABD2MNI9"/>
<dbReference type="EMBL" id="JABFTP020000021">
    <property type="protein sequence ID" value="KAL3267945.1"/>
    <property type="molecule type" value="Genomic_DNA"/>
</dbReference>
<evidence type="ECO:0000313" key="3">
    <source>
        <dbReference type="Proteomes" id="UP001516400"/>
    </source>
</evidence>
<keyword evidence="3" id="KW-1185">Reference proteome</keyword>